<evidence type="ECO:0000256" key="2">
    <source>
        <dbReference type="PROSITE-ProRule" id="PRU00335"/>
    </source>
</evidence>
<dbReference type="EMBL" id="CP137640">
    <property type="protein sequence ID" value="WVX78885.1"/>
    <property type="molecule type" value="Genomic_DNA"/>
</dbReference>
<feature type="domain" description="HTH tetR-type" evidence="3">
    <location>
        <begin position="21"/>
        <end position="81"/>
    </location>
</feature>
<dbReference type="Gene3D" id="1.10.10.60">
    <property type="entry name" value="Homeodomain-like"/>
    <property type="match status" value="1"/>
</dbReference>
<dbReference type="PANTHER" id="PTHR30055">
    <property type="entry name" value="HTH-TYPE TRANSCRIPTIONAL REGULATOR RUTR"/>
    <property type="match status" value="1"/>
</dbReference>
<evidence type="ECO:0000313" key="5">
    <source>
        <dbReference type="Proteomes" id="UP001357223"/>
    </source>
</evidence>
<dbReference type="Proteomes" id="UP001357223">
    <property type="component" value="Chromosome"/>
</dbReference>
<sequence>MSKKSLLDEMIAQTTLSKKKTDKQQKIAETAVKMFAEKGYANTSTSEIAKEAGVAEGTIFRHYGTKDNLLLAVILPFIKESLPSMAENVFKEVYSEDKSFEEFLRAFIKNRRSFISQNQELFKVIVKELLYSDELKEELLPFFSEIVLNRFLMMINHYKSRGEIVELPSEKILKLMFTVIVGYFVSDFVLTPKPSAYHPEEDIENVVRFIMNGIRKES</sequence>
<reference evidence="4 5" key="1">
    <citation type="submission" date="2023-10" db="EMBL/GenBank/DDBJ databases">
        <title>Niallia locisalis sp.nov. isolated from a salt pond sample.</title>
        <authorList>
            <person name="Li X.-J."/>
            <person name="Dong L."/>
        </authorList>
    </citation>
    <scope>NUCLEOTIDE SEQUENCE [LARGE SCALE GENOMIC DNA]</scope>
    <source>
        <strain evidence="4 5">DSM 29761</strain>
    </source>
</reference>
<organism evidence="4 5">
    <name type="scientific">Niallia oryzisoli</name>
    <dbReference type="NCBI Taxonomy" id="1737571"/>
    <lineage>
        <taxon>Bacteria</taxon>
        <taxon>Bacillati</taxon>
        <taxon>Bacillota</taxon>
        <taxon>Bacilli</taxon>
        <taxon>Bacillales</taxon>
        <taxon>Bacillaceae</taxon>
        <taxon>Niallia</taxon>
    </lineage>
</organism>
<dbReference type="PANTHER" id="PTHR30055:SF222">
    <property type="entry name" value="REGULATORY PROTEIN"/>
    <property type="match status" value="1"/>
</dbReference>
<name>A0ABZ2C684_9BACI</name>
<feature type="DNA-binding region" description="H-T-H motif" evidence="2">
    <location>
        <begin position="44"/>
        <end position="63"/>
    </location>
</feature>
<dbReference type="InterPro" id="IPR009057">
    <property type="entry name" value="Homeodomain-like_sf"/>
</dbReference>
<dbReference type="SUPFAM" id="SSF48498">
    <property type="entry name" value="Tetracyclin repressor-like, C-terminal domain"/>
    <property type="match status" value="1"/>
</dbReference>
<gene>
    <name evidence="4" type="ORF">R4Z09_16375</name>
</gene>
<dbReference type="InterPro" id="IPR036271">
    <property type="entry name" value="Tet_transcr_reg_TetR-rel_C_sf"/>
</dbReference>
<evidence type="ECO:0000259" key="3">
    <source>
        <dbReference type="PROSITE" id="PS50977"/>
    </source>
</evidence>
<dbReference type="InterPro" id="IPR050109">
    <property type="entry name" value="HTH-type_TetR-like_transc_reg"/>
</dbReference>
<accession>A0ABZ2C684</accession>
<evidence type="ECO:0000313" key="4">
    <source>
        <dbReference type="EMBL" id="WVX78885.1"/>
    </source>
</evidence>
<dbReference type="Gene3D" id="1.10.357.10">
    <property type="entry name" value="Tetracycline Repressor, domain 2"/>
    <property type="match status" value="1"/>
</dbReference>
<proteinExistence type="predicted"/>
<dbReference type="RefSeq" id="WP_338447819.1">
    <property type="nucleotide sequence ID" value="NZ_CP137640.1"/>
</dbReference>
<protein>
    <submittedName>
        <fullName evidence="4">TetR/AcrR family transcriptional regulator</fullName>
    </submittedName>
</protein>
<dbReference type="Pfam" id="PF00440">
    <property type="entry name" value="TetR_N"/>
    <property type="match status" value="1"/>
</dbReference>
<dbReference type="SUPFAM" id="SSF46689">
    <property type="entry name" value="Homeodomain-like"/>
    <property type="match status" value="1"/>
</dbReference>
<dbReference type="InterPro" id="IPR001647">
    <property type="entry name" value="HTH_TetR"/>
</dbReference>
<evidence type="ECO:0000256" key="1">
    <source>
        <dbReference type="ARBA" id="ARBA00023125"/>
    </source>
</evidence>
<keyword evidence="1 2" id="KW-0238">DNA-binding</keyword>
<dbReference type="PROSITE" id="PS50977">
    <property type="entry name" value="HTH_TETR_2"/>
    <property type="match status" value="1"/>
</dbReference>
<keyword evidence="5" id="KW-1185">Reference proteome</keyword>
<dbReference type="PRINTS" id="PR00455">
    <property type="entry name" value="HTHTETR"/>
</dbReference>